<dbReference type="EMBL" id="QOVI01000001">
    <property type="protein sequence ID" value="RXG18504.1"/>
    <property type="molecule type" value="Genomic_DNA"/>
</dbReference>
<keyword evidence="1" id="KW-0238">DNA-binding</keyword>
<evidence type="ECO:0000313" key="1">
    <source>
        <dbReference type="EMBL" id="RXG18504.1"/>
    </source>
</evidence>
<dbReference type="GO" id="GO:0003677">
    <property type="term" value="F:DNA binding"/>
    <property type="evidence" value="ECO:0007669"/>
    <property type="project" value="UniProtKB-KW"/>
</dbReference>
<accession>A0A4Q0NZU1</accession>
<dbReference type="InterPro" id="IPR058532">
    <property type="entry name" value="YjbR/MT2646/Rv2570-like"/>
</dbReference>
<dbReference type="PANTHER" id="PTHR35145">
    <property type="entry name" value="CYTOPLASMIC PROTEIN-RELATED"/>
    <property type="match status" value="1"/>
</dbReference>
<comment type="caution">
    <text evidence="1">The sequence shown here is derived from an EMBL/GenBank/DDBJ whole genome shotgun (WGS) entry which is preliminary data.</text>
</comment>
<evidence type="ECO:0000313" key="2">
    <source>
        <dbReference type="Proteomes" id="UP000289821"/>
    </source>
</evidence>
<reference evidence="1 2" key="1">
    <citation type="submission" date="2018-07" db="EMBL/GenBank/DDBJ databases">
        <title>Leeuwenhoekiella genomics.</title>
        <authorList>
            <person name="Tahon G."/>
            <person name="Willems A."/>
        </authorList>
    </citation>
    <scope>NUCLEOTIDE SEQUENCE [LARGE SCALE GENOMIC DNA]</scope>
    <source>
        <strain evidence="1 2">R-50232</strain>
    </source>
</reference>
<dbReference type="SUPFAM" id="SSF142906">
    <property type="entry name" value="YjbR-like"/>
    <property type="match status" value="1"/>
</dbReference>
<dbReference type="Pfam" id="PF04237">
    <property type="entry name" value="YjbR"/>
    <property type="match status" value="1"/>
</dbReference>
<gene>
    <name evidence="1" type="ORF">DSM04_101704</name>
</gene>
<protein>
    <submittedName>
        <fullName evidence="1">Putative DNA-binding protein (MmcQ/YjbR family)</fullName>
    </submittedName>
</protein>
<sequence length="123" mass="14378">MNIDNFREYCLRKPGTIEEFPFDNETLVFKVMGKMYALSGLKSWEGGEPRINLKCNPEYAQELRGEYPESILPGWHMNKHHWNTIVLNGEISFNQLQGFIDHSYDLIVNSLTKKLKEQLKSLD</sequence>
<dbReference type="AlphaFoldDB" id="A0A4Q0NZU1"/>
<keyword evidence="2" id="KW-1185">Reference proteome</keyword>
<organism evidence="1 2">
    <name type="scientific">Leeuwenhoekiella aestuarii</name>
    <dbReference type="NCBI Taxonomy" id="2249426"/>
    <lineage>
        <taxon>Bacteria</taxon>
        <taxon>Pseudomonadati</taxon>
        <taxon>Bacteroidota</taxon>
        <taxon>Flavobacteriia</taxon>
        <taxon>Flavobacteriales</taxon>
        <taxon>Flavobacteriaceae</taxon>
        <taxon>Leeuwenhoekiella</taxon>
    </lineage>
</organism>
<dbReference type="Gene3D" id="3.90.1150.30">
    <property type="match status" value="1"/>
</dbReference>
<dbReference type="InterPro" id="IPR007351">
    <property type="entry name" value="YjbR"/>
</dbReference>
<dbReference type="RefSeq" id="WP_128760045.1">
    <property type="nucleotide sequence ID" value="NZ_QOVI01000001.1"/>
</dbReference>
<name>A0A4Q0NZU1_9FLAO</name>
<dbReference type="OrthoDB" id="9789813at2"/>
<dbReference type="InterPro" id="IPR038056">
    <property type="entry name" value="YjbR-like_sf"/>
</dbReference>
<dbReference type="PANTHER" id="PTHR35145:SF1">
    <property type="entry name" value="CYTOPLASMIC PROTEIN"/>
    <property type="match status" value="1"/>
</dbReference>
<dbReference type="Proteomes" id="UP000289821">
    <property type="component" value="Unassembled WGS sequence"/>
</dbReference>
<proteinExistence type="predicted"/>